<sequence>MGSVLGTGHRGADIKPRFLLSSKGRGHMGRLIVTATVSVAAVVATSSPATANARITIEQVVTDSQNSVSSIESPSFTTSGTDPKVLVAYVAADGPSGARQSIWGINGCGLSWLGSGGETPDHVANDQAGIVTAYYAVSYKPLTDCVVKARLGTGGYAASITVTVLSGARPKVAFSKASGADGAAQATAQASSGSLVFGVATTGTGPCRERCCPSSPSSVRR</sequence>
<reference evidence="2" key="1">
    <citation type="journal article" date="2019" name="Int. J. Syst. Evol. Microbiol.">
        <title>The Global Catalogue of Microorganisms (GCM) 10K type strain sequencing project: providing services to taxonomists for standard genome sequencing and annotation.</title>
        <authorList>
            <consortium name="The Broad Institute Genomics Platform"/>
            <consortium name="The Broad Institute Genome Sequencing Center for Infectious Disease"/>
            <person name="Wu L."/>
            <person name="Ma J."/>
        </authorList>
    </citation>
    <scope>NUCLEOTIDE SEQUENCE [LARGE SCALE GENOMIC DNA]</scope>
    <source>
        <strain evidence="2">JCM 6835</strain>
    </source>
</reference>
<accession>A0ABP6FS37</accession>
<proteinExistence type="predicted"/>
<evidence type="ECO:0000313" key="2">
    <source>
        <dbReference type="Proteomes" id="UP001501666"/>
    </source>
</evidence>
<evidence type="ECO:0000313" key="1">
    <source>
        <dbReference type="EMBL" id="GAA2699072.1"/>
    </source>
</evidence>
<gene>
    <name evidence="1" type="ORF">GCM10010412_095310</name>
</gene>
<organism evidence="1 2">
    <name type="scientific">Nonomuraea recticatena</name>
    <dbReference type="NCBI Taxonomy" id="46178"/>
    <lineage>
        <taxon>Bacteria</taxon>
        <taxon>Bacillati</taxon>
        <taxon>Actinomycetota</taxon>
        <taxon>Actinomycetes</taxon>
        <taxon>Streptosporangiales</taxon>
        <taxon>Streptosporangiaceae</taxon>
        <taxon>Nonomuraea</taxon>
    </lineage>
</organism>
<comment type="caution">
    <text evidence="1">The sequence shown here is derived from an EMBL/GenBank/DDBJ whole genome shotgun (WGS) entry which is preliminary data.</text>
</comment>
<protein>
    <submittedName>
        <fullName evidence="1">Uncharacterized protein</fullName>
    </submittedName>
</protein>
<dbReference type="EMBL" id="BAAATE010000054">
    <property type="protein sequence ID" value="GAA2699072.1"/>
    <property type="molecule type" value="Genomic_DNA"/>
</dbReference>
<name>A0ABP6FS37_9ACTN</name>
<keyword evidence="2" id="KW-1185">Reference proteome</keyword>
<dbReference type="Proteomes" id="UP001501666">
    <property type="component" value="Unassembled WGS sequence"/>
</dbReference>